<evidence type="ECO:0000313" key="2">
    <source>
        <dbReference type="EMBL" id="MFD0975615.1"/>
    </source>
</evidence>
<name>A0ABW3ID18_9FLAO</name>
<sequence>MRKLTLIMSVALFLVSCGSSNYSFKEQNVIRMAVDTPEYFDNPKMHSFDKECRSPLTDPRDGTEINFLRASWPVADYKVPTGKYGVRQGELLRVNCKTGEAIGIVKR</sequence>
<dbReference type="Proteomes" id="UP001597100">
    <property type="component" value="Unassembled WGS sequence"/>
</dbReference>
<reference evidence="3" key="1">
    <citation type="journal article" date="2019" name="Int. J. Syst. Evol. Microbiol.">
        <title>The Global Catalogue of Microorganisms (GCM) 10K type strain sequencing project: providing services to taxonomists for standard genome sequencing and annotation.</title>
        <authorList>
            <consortium name="The Broad Institute Genomics Platform"/>
            <consortium name="The Broad Institute Genome Sequencing Center for Infectious Disease"/>
            <person name="Wu L."/>
            <person name="Ma J."/>
        </authorList>
    </citation>
    <scope>NUCLEOTIDE SEQUENCE [LARGE SCALE GENOMIC DNA]</scope>
    <source>
        <strain evidence="3">CCUG 60898</strain>
    </source>
</reference>
<accession>A0ABW3ID18</accession>
<feature type="chain" id="PRO_5047029992" description="Lipoprotein" evidence="1">
    <location>
        <begin position="22"/>
        <end position="107"/>
    </location>
</feature>
<feature type="signal peptide" evidence="1">
    <location>
        <begin position="1"/>
        <end position="21"/>
    </location>
</feature>
<evidence type="ECO:0008006" key="4">
    <source>
        <dbReference type="Google" id="ProtNLM"/>
    </source>
</evidence>
<dbReference type="RefSeq" id="WP_380736655.1">
    <property type="nucleotide sequence ID" value="NZ_JBHTJP010000032.1"/>
</dbReference>
<dbReference type="PROSITE" id="PS51257">
    <property type="entry name" value="PROKAR_LIPOPROTEIN"/>
    <property type="match status" value="1"/>
</dbReference>
<dbReference type="EMBL" id="JBHTJP010000032">
    <property type="protein sequence ID" value="MFD0975615.1"/>
    <property type="molecule type" value="Genomic_DNA"/>
</dbReference>
<keyword evidence="3" id="KW-1185">Reference proteome</keyword>
<proteinExistence type="predicted"/>
<evidence type="ECO:0000256" key="1">
    <source>
        <dbReference type="SAM" id="SignalP"/>
    </source>
</evidence>
<protein>
    <recommendedName>
        <fullName evidence="4">Lipoprotein</fullName>
    </recommendedName>
</protein>
<evidence type="ECO:0000313" key="3">
    <source>
        <dbReference type="Proteomes" id="UP001597100"/>
    </source>
</evidence>
<comment type="caution">
    <text evidence="2">The sequence shown here is derived from an EMBL/GenBank/DDBJ whole genome shotgun (WGS) entry which is preliminary data.</text>
</comment>
<organism evidence="2 3">
    <name type="scientific">Salinimicrobium gaetbulicola</name>
    <dbReference type="NCBI Taxonomy" id="999702"/>
    <lineage>
        <taxon>Bacteria</taxon>
        <taxon>Pseudomonadati</taxon>
        <taxon>Bacteroidota</taxon>
        <taxon>Flavobacteriia</taxon>
        <taxon>Flavobacteriales</taxon>
        <taxon>Flavobacteriaceae</taxon>
        <taxon>Salinimicrobium</taxon>
    </lineage>
</organism>
<gene>
    <name evidence="2" type="ORF">ACFQ1G_02315</name>
</gene>
<keyword evidence="1" id="KW-0732">Signal</keyword>